<dbReference type="PANTHER" id="PTHR33112">
    <property type="entry name" value="DOMAIN PROTEIN, PUTATIVE-RELATED"/>
    <property type="match status" value="1"/>
</dbReference>
<name>A0ABQ8WPJ2_PENCH</name>
<accession>A0ABQ8WPJ2</accession>
<keyword evidence="3" id="KW-1185">Reference proteome</keyword>
<dbReference type="Proteomes" id="UP001220256">
    <property type="component" value="Unassembled WGS sequence"/>
</dbReference>
<dbReference type="Pfam" id="PF06985">
    <property type="entry name" value="HET"/>
    <property type="match status" value="1"/>
</dbReference>
<gene>
    <name evidence="2" type="ORF">N7505_002881</name>
</gene>
<organism evidence="2 3">
    <name type="scientific">Penicillium chrysogenum</name>
    <name type="common">Penicillium notatum</name>
    <dbReference type="NCBI Taxonomy" id="5076"/>
    <lineage>
        <taxon>Eukaryota</taxon>
        <taxon>Fungi</taxon>
        <taxon>Dikarya</taxon>
        <taxon>Ascomycota</taxon>
        <taxon>Pezizomycotina</taxon>
        <taxon>Eurotiomycetes</taxon>
        <taxon>Eurotiomycetidae</taxon>
        <taxon>Eurotiales</taxon>
        <taxon>Aspergillaceae</taxon>
        <taxon>Penicillium</taxon>
        <taxon>Penicillium chrysogenum species complex</taxon>
    </lineage>
</organism>
<reference evidence="2 3" key="1">
    <citation type="journal article" date="2023" name="IMA Fungus">
        <title>Comparative genomic study of the Penicillium genus elucidates a diverse pangenome and 15 lateral gene transfer events.</title>
        <authorList>
            <person name="Petersen C."/>
            <person name="Sorensen T."/>
            <person name="Nielsen M.R."/>
            <person name="Sondergaard T.E."/>
            <person name="Sorensen J.L."/>
            <person name="Fitzpatrick D.A."/>
            <person name="Frisvad J.C."/>
            <person name="Nielsen K.L."/>
        </authorList>
    </citation>
    <scope>NUCLEOTIDE SEQUENCE [LARGE SCALE GENOMIC DNA]</scope>
    <source>
        <strain evidence="2 3">IBT 3361</strain>
    </source>
</reference>
<sequence>MGEQLDFDLAKGWIDTCHTHHQPDKKDGDPHIGKAPRRVINVDSGKIESAPSGSSYAALSYCWGPPGTHQVQLDQETEKDLLSGGINSQRFRFPQTILDAVTCCRKLAIHYLWVDALCRHQGSTEENKTERTRDDINEIYKNSYVTLICEGSDSQHGLPGVRSSGQRQTWMNIGNISVAISKMSVDEAMHGSGWMRRLWTLGEYLQSRCCLIFSSSQVFFKCNHDDRVLCEDSTFETGSFNPMAIEDVNIPNINGFWTRATCGFQLYTLLVEEYAKRRVTNPKDWTPGFRSSKEIMEPTFQKDYIYDLPTKDFARSLCFETFNSERRSTPNFPSWSWQGWDVSSSGSGDIYFCSEELFIDEVVTFYYVKRSIGTILLKFVPVNTTHESRLSSYFGSPFTDIPGSGILEQLSSEESDNVIAFSTFVVELCLSSKNDGCWELVLPDTQTDFIAQASLNTNENYDVGSMVKCAFIGFFIRDDIVQLFFIVIQEVRNRVSCRVGSCTIDWTDDLTKHAGVLKSEVIYLI</sequence>
<protein>
    <recommendedName>
        <fullName evidence="1">Heterokaryon incompatibility domain-containing protein</fullName>
    </recommendedName>
</protein>
<feature type="domain" description="Heterokaryon incompatibility" evidence="1">
    <location>
        <begin position="56"/>
        <end position="203"/>
    </location>
</feature>
<evidence type="ECO:0000313" key="3">
    <source>
        <dbReference type="Proteomes" id="UP001220256"/>
    </source>
</evidence>
<dbReference type="PANTHER" id="PTHR33112:SF12">
    <property type="entry name" value="HETEROKARYON INCOMPATIBILITY DOMAIN-CONTAINING PROTEIN"/>
    <property type="match status" value="1"/>
</dbReference>
<evidence type="ECO:0000259" key="1">
    <source>
        <dbReference type="Pfam" id="PF06985"/>
    </source>
</evidence>
<evidence type="ECO:0000313" key="2">
    <source>
        <dbReference type="EMBL" id="KAJ5274336.1"/>
    </source>
</evidence>
<comment type="caution">
    <text evidence="2">The sequence shown here is derived from an EMBL/GenBank/DDBJ whole genome shotgun (WGS) entry which is preliminary data.</text>
</comment>
<dbReference type="EMBL" id="JAPVEB010000002">
    <property type="protein sequence ID" value="KAJ5274336.1"/>
    <property type="molecule type" value="Genomic_DNA"/>
</dbReference>
<proteinExistence type="predicted"/>
<dbReference type="InterPro" id="IPR010730">
    <property type="entry name" value="HET"/>
</dbReference>